<dbReference type="OrthoDB" id="3785309at2"/>
<proteinExistence type="predicted"/>
<name>E3IUM2_PSEI1</name>
<dbReference type="EMBL" id="CP002299">
    <property type="protein sequence ID" value="ADP84838.1"/>
    <property type="molecule type" value="Genomic_DNA"/>
</dbReference>
<protein>
    <submittedName>
        <fullName evidence="1">Uncharacterized protein</fullName>
    </submittedName>
</protein>
<keyword evidence="2" id="KW-1185">Reference proteome</keyword>
<dbReference type="InParanoid" id="E3IUM2"/>
<sequence length="166" mass="17447" precursor="true">MIISSHVGAGAFVGMAVRRPGAALAAGFLSHLVMDALPHWGLGPNTEDEWMPIAKVDGIAGLSAMALLTASAPAEVRLAVLAGMTGACLPDTDKVGRFFFGQSPWPAKFDRFHELIQNEARHRLPREVVTAAALTALGTAALRAWKARAARLAPSELEPTEALATA</sequence>
<reference evidence="1 2" key="1">
    <citation type="submission" date="2010-10" db="EMBL/GenBank/DDBJ databases">
        <title>Complete sequence of Frankia sp. EuI1c.</title>
        <authorList>
            <consortium name="US DOE Joint Genome Institute"/>
            <person name="Lucas S."/>
            <person name="Copeland A."/>
            <person name="Lapidus A."/>
            <person name="Cheng J.-F."/>
            <person name="Bruce D."/>
            <person name="Goodwin L."/>
            <person name="Pitluck S."/>
            <person name="Chertkov O."/>
            <person name="Detter J.C."/>
            <person name="Han C."/>
            <person name="Tapia R."/>
            <person name="Land M."/>
            <person name="Hauser L."/>
            <person name="Jeffries C."/>
            <person name="Kyrpides N."/>
            <person name="Ivanova N."/>
            <person name="Mikhailova N."/>
            <person name="Beauchemin N."/>
            <person name="Sen A."/>
            <person name="Sur S.A."/>
            <person name="Gtari M."/>
            <person name="Wall L."/>
            <person name="Tisa L."/>
            <person name="Woyke T."/>
        </authorList>
    </citation>
    <scope>NUCLEOTIDE SEQUENCE [LARGE SCALE GENOMIC DNA]</scope>
    <source>
        <strain evidence="2">DSM 45817 / CECT 9037 / EuI1c</strain>
    </source>
</reference>
<dbReference type="AlphaFoldDB" id="E3IUM2"/>
<dbReference type="RefSeq" id="WP_013427949.1">
    <property type="nucleotide sequence ID" value="NC_014666.1"/>
</dbReference>
<gene>
    <name evidence="1" type="ordered locus">FraEuI1c_6869</name>
</gene>
<dbReference type="eggNOG" id="ENOG50344PQ">
    <property type="taxonomic scope" value="Bacteria"/>
</dbReference>
<organism evidence="1 2">
    <name type="scientific">Pseudofrankia inefficax (strain DSM 45817 / CECT 9037 / DDB 130130 / EuI1c)</name>
    <name type="common">Frankia inefficax</name>
    <dbReference type="NCBI Taxonomy" id="298654"/>
    <lineage>
        <taxon>Bacteria</taxon>
        <taxon>Bacillati</taxon>
        <taxon>Actinomycetota</taxon>
        <taxon>Actinomycetes</taxon>
        <taxon>Frankiales</taxon>
        <taxon>Frankiaceae</taxon>
        <taxon>Pseudofrankia</taxon>
    </lineage>
</organism>
<evidence type="ECO:0000313" key="2">
    <source>
        <dbReference type="Proteomes" id="UP000002484"/>
    </source>
</evidence>
<dbReference type="KEGG" id="fri:FraEuI1c_6869"/>
<evidence type="ECO:0000313" key="1">
    <source>
        <dbReference type="EMBL" id="ADP84838.1"/>
    </source>
</evidence>
<dbReference type="Proteomes" id="UP000002484">
    <property type="component" value="Chromosome"/>
</dbReference>
<dbReference type="HOGENOM" id="CLU_1737870_0_0_11"/>
<accession>E3IUM2</accession>